<feature type="signal peptide" evidence="3">
    <location>
        <begin position="1"/>
        <end position="26"/>
    </location>
</feature>
<dbReference type="STRING" id="1305764.R9NWD7"/>
<evidence type="ECO:0000313" key="4">
    <source>
        <dbReference type="EMBL" id="GAC92819.1"/>
    </source>
</evidence>
<evidence type="ECO:0000256" key="2">
    <source>
        <dbReference type="SAM" id="MobiDB-lite"/>
    </source>
</evidence>
<dbReference type="InterPro" id="IPR036908">
    <property type="entry name" value="RlpA-like_sf"/>
</dbReference>
<organism evidence="4 5">
    <name type="scientific">Pseudozyma hubeiensis (strain SY62)</name>
    <name type="common">Yeast</name>
    <dbReference type="NCBI Taxonomy" id="1305764"/>
    <lineage>
        <taxon>Eukaryota</taxon>
        <taxon>Fungi</taxon>
        <taxon>Dikarya</taxon>
        <taxon>Basidiomycota</taxon>
        <taxon>Ustilaginomycotina</taxon>
        <taxon>Ustilaginomycetes</taxon>
        <taxon>Ustilaginales</taxon>
        <taxon>Ustilaginaceae</taxon>
        <taxon>Pseudozyma</taxon>
    </lineage>
</organism>
<dbReference type="PANTHER" id="PTHR31836">
    <property type="match status" value="1"/>
</dbReference>
<gene>
    <name evidence="4" type="ORF">PHSY_000375</name>
</gene>
<dbReference type="Gene3D" id="2.40.40.10">
    <property type="entry name" value="RlpA-like domain"/>
    <property type="match status" value="1"/>
</dbReference>
<dbReference type="SUPFAM" id="SSF50685">
    <property type="entry name" value="Barwin-like endoglucanases"/>
    <property type="match status" value="1"/>
</dbReference>
<proteinExistence type="predicted"/>
<keyword evidence="1 3" id="KW-0732">Signal</keyword>
<dbReference type="OrthoDB" id="406505at2759"/>
<accession>R9NWD7</accession>
<evidence type="ECO:0000313" key="5">
    <source>
        <dbReference type="Proteomes" id="UP000014071"/>
    </source>
</evidence>
<feature type="region of interest" description="Disordered" evidence="2">
    <location>
        <begin position="70"/>
        <end position="93"/>
    </location>
</feature>
<keyword evidence="5" id="KW-1185">Reference proteome</keyword>
<dbReference type="Proteomes" id="UP000014071">
    <property type="component" value="Unassembled WGS sequence"/>
</dbReference>
<protein>
    <submittedName>
        <fullName evidence="4">Expansin</fullName>
    </submittedName>
</protein>
<dbReference type="HOGENOM" id="CLU_114238_0_0_1"/>
<dbReference type="RefSeq" id="XP_012186406.1">
    <property type="nucleotide sequence ID" value="XM_012331016.1"/>
</dbReference>
<reference evidence="5" key="1">
    <citation type="journal article" date="2013" name="Genome Announc.">
        <title>Draft genome sequence of the basidiomycetous yeast-like fungus Pseudozyma hubeiensis SY62, which produces an abundant amount of the biosurfactant mannosylerythritol lipids.</title>
        <authorList>
            <person name="Konishi M."/>
            <person name="Hatada Y."/>
            <person name="Horiuchi J."/>
        </authorList>
    </citation>
    <scope>NUCLEOTIDE SEQUENCE [LARGE SCALE GENOMIC DNA]</scope>
    <source>
        <strain evidence="5">SY62</strain>
    </source>
</reference>
<name>R9NWD7_PSEHS</name>
<feature type="chain" id="PRO_5004487446" evidence="3">
    <location>
        <begin position="27"/>
        <end position="260"/>
    </location>
</feature>
<dbReference type="InterPro" id="IPR051477">
    <property type="entry name" value="Expansin_CellWall"/>
</dbReference>
<evidence type="ECO:0000256" key="3">
    <source>
        <dbReference type="SAM" id="SignalP"/>
    </source>
</evidence>
<dbReference type="CDD" id="cd22191">
    <property type="entry name" value="DPBB_RlpA_EXP_N-like"/>
    <property type="match status" value="1"/>
</dbReference>
<dbReference type="eggNOG" id="ENOG502RDQR">
    <property type="taxonomic scope" value="Eukaryota"/>
</dbReference>
<feature type="compositionally biased region" description="Polar residues" evidence="2">
    <location>
        <begin position="74"/>
        <end position="92"/>
    </location>
</feature>
<dbReference type="AlphaFoldDB" id="R9NWD7"/>
<sequence length="260" mass="27663">MTRVNLSSLLLAVATTMALLQHTVSAEVPAAADVVTPTFFVPPHEHIGTPAHVAPAREHIGTPAHVAPAGQHIGTPSSSAPEEISKSMSSLSKPRIQDTAADYPNLDTRGRHHVKARQHVSNGKVTFYAGSQLLNPACPGASSPSDSSMIAAISFDSPFNCGDRIRIAGKGKSVVVTAVDRCAGCNSAWLDVTKGVFRIFDSLDAGVLNDVSFTKMQSPVTCHQTAQIVYRSFACLQSRSFSIRFRFCLLMGCAIECVVD</sequence>
<dbReference type="PANTHER" id="PTHR31836:SF27">
    <property type="entry name" value="RLPA-LIKE PROTEIN DOUBLE-PSI BETA-BARREL DOMAIN-CONTAINING PROTEIN"/>
    <property type="match status" value="1"/>
</dbReference>
<evidence type="ECO:0000256" key="1">
    <source>
        <dbReference type="ARBA" id="ARBA00022729"/>
    </source>
</evidence>
<dbReference type="GeneID" id="24105685"/>
<dbReference type="EMBL" id="DF238769">
    <property type="protein sequence ID" value="GAC92819.1"/>
    <property type="molecule type" value="Genomic_DNA"/>
</dbReference>